<feature type="transmembrane region" description="Helical" evidence="13">
    <location>
        <begin position="318"/>
        <end position="337"/>
    </location>
</feature>
<dbReference type="InterPro" id="IPR001320">
    <property type="entry name" value="Iontro_rcpt_C"/>
</dbReference>
<feature type="transmembrane region" description="Helical" evidence="13">
    <location>
        <begin position="244"/>
        <end position="267"/>
    </location>
</feature>
<evidence type="ECO:0000256" key="10">
    <source>
        <dbReference type="ARBA" id="ARBA00023180"/>
    </source>
</evidence>
<evidence type="ECO:0000256" key="3">
    <source>
        <dbReference type="ARBA" id="ARBA00022448"/>
    </source>
</evidence>
<evidence type="ECO:0000313" key="15">
    <source>
        <dbReference type="EMBL" id="KAF8792941.1"/>
    </source>
</evidence>
<dbReference type="Proteomes" id="UP000807504">
    <property type="component" value="Unassembled WGS sequence"/>
</dbReference>
<evidence type="ECO:0000313" key="16">
    <source>
        <dbReference type="Proteomes" id="UP000807504"/>
    </source>
</evidence>
<proteinExistence type="inferred from homology"/>
<keyword evidence="7" id="KW-0406">Ion transport</keyword>
<evidence type="ECO:0000256" key="7">
    <source>
        <dbReference type="ARBA" id="ARBA00023065"/>
    </source>
</evidence>
<accession>A0A8T0FPD4</accession>
<dbReference type="Gene3D" id="1.10.287.70">
    <property type="match status" value="1"/>
</dbReference>
<keyword evidence="9 15" id="KW-0675">Receptor</keyword>
<keyword evidence="10" id="KW-0325">Glycoprotein</keyword>
<dbReference type="PANTHER" id="PTHR42643:SF24">
    <property type="entry name" value="IONOTROPIC RECEPTOR 60A"/>
    <property type="match status" value="1"/>
</dbReference>
<dbReference type="PANTHER" id="PTHR42643">
    <property type="entry name" value="IONOTROPIC RECEPTOR 20A-RELATED"/>
    <property type="match status" value="1"/>
</dbReference>
<dbReference type="Pfam" id="PF10613">
    <property type="entry name" value="Lig_chan-Glu_bd"/>
    <property type="match status" value="1"/>
</dbReference>
<comment type="subcellular location">
    <subcellularLocation>
        <location evidence="1">Cell membrane</location>
        <topology evidence="1">Multi-pass membrane protein</topology>
    </subcellularLocation>
</comment>
<evidence type="ECO:0000256" key="13">
    <source>
        <dbReference type="SAM" id="Phobius"/>
    </source>
</evidence>
<dbReference type="InterPro" id="IPR019594">
    <property type="entry name" value="Glu/Gly-bd"/>
</dbReference>
<evidence type="ECO:0000256" key="4">
    <source>
        <dbReference type="ARBA" id="ARBA00022475"/>
    </source>
</evidence>
<keyword evidence="8 13" id="KW-0472">Membrane</keyword>
<evidence type="ECO:0000256" key="5">
    <source>
        <dbReference type="ARBA" id="ARBA00022692"/>
    </source>
</evidence>
<comment type="caution">
    <text evidence="15">The sequence shown here is derived from an EMBL/GenBank/DDBJ whole genome shotgun (WGS) entry which is preliminary data.</text>
</comment>
<dbReference type="Gene3D" id="3.40.190.10">
    <property type="entry name" value="Periplasmic binding protein-like II"/>
    <property type="match status" value="1"/>
</dbReference>
<feature type="domain" description="Ionotropic glutamate receptor L-glutamate and glycine-binding" evidence="14">
    <location>
        <begin position="132"/>
        <end position="191"/>
    </location>
</feature>
<keyword evidence="5 13" id="KW-0812">Transmembrane</keyword>
<reference evidence="15" key="1">
    <citation type="journal article" date="2020" name="bioRxiv">
        <title>Chromosome-level reference genome of the European wasp spider Argiope bruennichi: a resource for studies on range expansion and evolutionary adaptation.</title>
        <authorList>
            <person name="Sheffer M.M."/>
            <person name="Hoppe A."/>
            <person name="Krehenwinkel H."/>
            <person name="Uhl G."/>
            <person name="Kuss A.W."/>
            <person name="Jensen L."/>
            <person name="Jensen C."/>
            <person name="Gillespie R.G."/>
            <person name="Hoff K.J."/>
            <person name="Prost S."/>
        </authorList>
    </citation>
    <scope>NUCLEOTIDE SEQUENCE</scope>
</reference>
<reference evidence="15" key="2">
    <citation type="submission" date="2020-06" db="EMBL/GenBank/DDBJ databases">
        <authorList>
            <person name="Sheffer M."/>
        </authorList>
    </citation>
    <scope>NUCLEOTIDE SEQUENCE</scope>
</reference>
<dbReference type="GO" id="GO:0005886">
    <property type="term" value="C:plasma membrane"/>
    <property type="evidence" value="ECO:0007669"/>
    <property type="project" value="UniProtKB-SubCell"/>
</dbReference>
<keyword evidence="12" id="KW-0407">Ion channel</keyword>
<dbReference type="SUPFAM" id="SSF53850">
    <property type="entry name" value="Periplasmic binding protein-like II"/>
    <property type="match status" value="1"/>
</dbReference>
<evidence type="ECO:0000256" key="2">
    <source>
        <dbReference type="ARBA" id="ARBA00008685"/>
    </source>
</evidence>
<keyword evidence="16" id="KW-1185">Reference proteome</keyword>
<dbReference type="SMART" id="SM00918">
    <property type="entry name" value="Lig_chan-Glu_bd"/>
    <property type="match status" value="1"/>
</dbReference>
<evidence type="ECO:0000256" key="11">
    <source>
        <dbReference type="ARBA" id="ARBA00023286"/>
    </source>
</evidence>
<dbReference type="EMBL" id="JABXBU010000003">
    <property type="protein sequence ID" value="KAF8792941.1"/>
    <property type="molecule type" value="Genomic_DNA"/>
</dbReference>
<keyword evidence="11" id="KW-1071">Ligand-gated ion channel</keyword>
<dbReference type="GO" id="GO:0015276">
    <property type="term" value="F:ligand-gated monoatomic ion channel activity"/>
    <property type="evidence" value="ECO:0007669"/>
    <property type="project" value="InterPro"/>
</dbReference>
<keyword evidence="4" id="KW-1003">Cell membrane</keyword>
<dbReference type="InterPro" id="IPR052192">
    <property type="entry name" value="Insect_Ionotropic_Sensory_Rcpt"/>
</dbReference>
<name>A0A8T0FPD4_ARGBR</name>
<evidence type="ECO:0000256" key="9">
    <source>
        <dbReference type="ARBA" id="ARBA00023170"/>
    </source>
</evidence>
<protein>
    <submittedName>
        <fullName evidence="15">Glutamate receptor ionotropic like protein</fullName>
    </submittedName>
</protein>
<keyword evidence="6 13" id="KW-1133">Transmembrane helix</keyword>
<gene>
    <name evidence="15" type="ORF">HNY73_004479</name>
</gene>
<dbReference type="Pfam" id="PF00060">
    <property type="entry name" value="Lig_chan"/>
    <property type="match status" value="1"/>
</dbReference>
<sequence length="546" mass="62256">MTIRIRNTDEIFGELIHALKKNFLFGPHQRWIIGVKGCLKLDKALHFFDEGDKIVIIASETVETSACQSDFHSKNFKIWSLHSVGNGSTYFQQKNLSNILIDTGQPEEQLFDTLFTNFGGRILRISSLGSPPIQQVPLPGNPKWRGYIFRIVNTLSDIYNFTYIVKEANDRLYGMLEEAGTWNGMIGELVNKSVDMGVGDLSWTMDRSIAVDLTETIFSETVTFIYRTPGFYSRTWILFQDVDLRVWISLTFAIILGSTVYCLTLYVTDACGNEEDIVKINEELFVKSAVRSTGSIYRALLGQSIVRHPKATSCRTLLGTWFMGALILSALYGGSLTSTLSLHRSPRPADTLKELVKRYPNAILALRNNSQIHSYIKKSEVWQSIWLKNIQQNVIPGKLHIEDLMKEVHRRRPEGAPIYVWIAERLMLVKQMHFFFFFYTDVLRGCTLRQKKIRFFRLGRVYQNSPFLISSMKRSRVCNGMASCRSGARTTLIRTKVPADLQMDEKKRGEDAISQGHQGCFFVLEAGWGPGFFILVVRDVFTIVAK</sequence>
<organism evidence="15 16">
    <name type="scientific">Argiope bruennichi</name>
    <name type="common">Wasp spider</name>
    <name type="synonym">Aranea bruennichi</name>
    <dbReference type="NCBI Taxonomy" id="94029"/>
    <lineage>
        <taxon>Eukaryota</taxon>
        <taxon>Metazoa</taxon>
        <taxon>Ecdysozoa</taxon>
        <taxon>Arthropoda</taxon>
        <taxon>Chelicerata</taxon>
        <taxon>Arachnida</taxon>
        <taxon>Araneae</taxon>
        <taxon>Araneomorphae</taxon>
        <taxon>Entelegynae</taxon>
        <taxon>Araneoidea</taxon>
        <taxon>Araneidae</taxon>
        <taxon>Argiope</taxon>
    </lineage>
</organism>
<comment type="similarity">
    <text evidence="2">Belongs to the glutamate-gated ion channel (TC 1.A.10.1) family.</text>
</comment>
<dbReference type="GO" id="GO:0050906">
    <property type="term" value="P:detection of stimulus involved in sensory perception"/>
    <property type="evidence" value="ECO:0007669"/>
    <property type="project" value="UniProtKB-ARBA"/>
</dbReference>
<evidence type="ECO:0000256" key="6">
    <source>
        <dbReference type="ARBA" id="ARBA00022989"/>
    </source>
</evidence>
<evidence type="ECO:0000259" key="14">
    <source>
        <dbReference type="SMART" id="SM00918"/>
    </source>
</evidence>
<evidence type="ECO:0000256" key="12">
    <source>
        <dbReference type="ARBA" id="ARBA00023303"/>
    </source>
</evidence>
<keyword evidence="3" id="KW-0813">Transport</keyword>
<evidence type="ECO:0000256" key="1">
    <source>
        <dbReference type="ARBA" id="ARBA00004651"/>
    </source>
</evidence>
<evidence type="ECO:0000256" key="8">
    <source>
        <dbReference type="ARBA" id="ARBA00023136"/>
    </source>
</evidence>
<dbReference type="AlphaFoldDB" id="A0A8T0FPD4"/>